<proteinExistence type="predicted"/>
<evidence type="ECO:0000313" key="2">
    <source>
        <dbReference type="EMBL" id="GIG54909.1"/>
    </source>
</evidence>
<keyword evidence="3" id="KW-1185">Reference proteome</keyword>
<dbReference type="AlphaFoldDB" id="A0A919UGZ1"/>
<keyword evidence="1" id="KW-0732">Signal</keyword>
<dbReference type="RefSeq" id="WP_203655815.1">
    <property type="nucleotide sequence ID" value="NZ_BONR01000003.1"/>
</dbReference>
<reference evidence="2" key="1">
    <citation type="submission" date="2021-01" db="EMBL/GenBank/DDBJ databases">
        <title>Whole genome shotgun sequence of Demequina activiva NBRC 110675.</title>
        <authorList>
            <person name="Komaki H."/>
            <person name="Tamura T."/>
        </authorList>
    </citation>
    <scope>NUCLEOTIDE SEQUENCE</scope>
    <source>
        <strain evidence="2">NBRC 110675</strain>
    </source>
</reference>
<dbReference type="Proteomes" id="UP000652354">
    <property type="component" value="Unassembled WGS sequence"/>
</dbReference>
<organism evidence="2 3">
    <name type="scientific">Demequina activiva</name>
    <dbReference type="NCBI Taxonomy" id="1582364"/>
    <lineage>
        <taxon>Bacteria</taxon>
        <taxon>Bacillati</taxon>
        <taxon>Actinomycetota</taxon>
        <taxon>Actinomycetes</taxon>
        <taxon>Micrococcales</taxon>
        <taxon>Demequinaceae</taxon>
        <taxon>Demequina</taxon>
    </lineage>
</organism>
<protein>
    <submittedName>
        <fullName evidence="2">Uncharacterized protein</fullName>
    </submittedName>
</protein>
<sequence length="349" mass="35569">MRAGAIVAAALALLAGCAGDDEAPPGLDPWPEPMVAAMVTEPGPEASTVPNVGGSALVLVGEDGIARWHSGAAETVTEGLGLDGTSWVRAEAIASGARSALVTATVDDAFSVRLWAVWDLETDAVTALQCAGGEPDVLGLLEPRGDTFLVLGGCGGPATVATVDAATGEVTPGEPAAREASAMWLPDRDAFVSVEGAPGPCVASGMLAETEVAVTCDREDALFEIGTVTLSTADAQSGTYAPHPQWGEYPQFHRSTAFVALGRHWVSANTVEGTPLLATAQSEDEFWLTPLGHLQDRILAGRGLDSYGPVIGDGPALGWYDPVAGEFTPLPLPEGARGVSHAATGVPVG</sequence>
<accession>A0A919UGZ1</accession>
<dbReference type="EMBL" id="BONR01000003">
    <property type="protein sequence ID" value="GIG54909.1"/>
    <property type="molecule type" value="Genomic_DNA"/>
</dbReference>
<evidence type="ECO:0000256" key="1">
    <source>
        <dbReference type="SAM" id="SignalP"/>
    </source>
</evidence>
<dbReference type="PROSITE" id="PS51257">
    <property type="entry name" value="PROKAR_LIPOPROTEIN"/>
    <property type="match status" value="1"/>
</dbReference>
<comment type="caution">
    <text evidence="2">The sequence shown here is derived from an EMBL/GenBank/DDBJ whole genome shotgun (WGS) entry which is preliminary data.</text>
</comment>
<gene>
    <name evidence="2" type="ORF">Dac01nite_16610</name>
</gene>
<feature type="chain" id="PRO_5039634831" evidence="1">
    <location>
        <begin position="21"/>
        <end position="349"/>
    </location>
</feature>
<evidence type="ECO:0000313" key="3">
    <source>
        <dbReference type="Proteomes" id="UP000652354"/>
    </source>
</evidence>
<feature type="signal peptide" evidence="1">
    <location>
        <begin position="1"/>
        <end position="20"/>
    </location>
</feature>
<name>A0A919UGZ1_9MICO</name>